<proteinExistence type="predicted"/>
<feature type="non-terminal residue" evidence="2">
    <location>
        <position position="1"/>
    </location>
</feature>
<name>A0A0F9J8Q8_9ZZZZ</name>
<gene>
    <name evidence="2" type="ORF">LCGC14_1483700</name>
</gene>
<keyword evidence="1" id="KW-1133">Transmembrane helix</keyword>
<sequence length="98" mass="10888">YMYLLNLLIRVIGVASAGTLIAAPLQASISPEGSEMIMADWMLMSFLSFAGAALAVFLVAVRRGLFRNMEAAKYYLLSVQEPDYYTPDWAREERSDAS</sequence>
<dbReference type="AlphaFoldDB" id="A0A0F9J8Q8"/>
<feature type="transmembrane region" description="Helical" evidence="1">
    <location>
        <begin position="41"/>
        <end position="61"/>
    </location>
</feature>
<reference evidence="2" key="1">
    <citation type="journal article" date="2015" name="Nature">
        <title>Complex archaea that bridge the gap between prokaryotes and eukaryotes.</title>
        <authorList>
            <person name="Spang A."/>
            <person name="Saw J.H."/>
            <person name="Jorgensen S.L."/>
            <person name="Zaremba-Niedzwiedzka K."/>
            <person name="Martijn J."/>
            <person name="Lind A.E."/>
            <person name="van Eijk R."/>
            <person name="Schleper C."/>
            <person name="Guy L."/>
            <person name="Ettema T.J."/>
        </authorList>
    </citation>
    <scope>NUCLEOTIDE SEQUENCE</scope>
</reference>
<keyword evidence="1" id="KW-0812">Transmembrane</keyword>
<protein>
    <submittedName>
        <fullName evidence="2">Uncharacterized protein</fullName>
    </submittedName>
</protein>
<feature type="transmembrane region" description="Helical" evidence="1">
    <location>
        <begin position="7"/>
        <end position="29"/>
    </location>
</feature>
<evidence type="ECO:0000256" key="1">
    <source>
        <dbReference type="SAM" id="Phobius"/>
    </source>
</evidence>
<organism evidence="2">
    <name type="scientific">marine sediment metagenome</name>
    <dbReference type="NCBI Taxonomy" id="412755"/>
    <lineage>
        <taxon>unclassified sequences</taxon>
        <taxon>metagenomes</taxon>
        <taxon>ecological metagenomes</taxon>
    </lineage>
</organism>
<comment type="caution">
    <text evidence="2">The sequence shown here is derived from an EMBL/GenBank/DDBJ whole genome shotgun (WGS) entry which is preliminary data.</text>
</comment>
<evidence type="ECO:0000313" key="2">
    <source>
        <dbReference type="EMBL" id="KKM66184.1"/>
    </source>
</evidence>
<dbReference type="EMBL" id="LAZR01010583">
    <property type="protein sequence ID" value="KKM66184.1"/>
    <property type="molecule type" value="Genomic_DNA"/>
</dbReference>
<accession>A0A0F9J8Q8</accession>
<keyword evidence="1" id="KW-0472">Membrane</keyword>